<feature type="compositionally biased region" description="Basic and acidic residues" evidence="1">
    <location>
        <begin position="64"/>
        <end position="77"/>
    </location>
</feature>
<dbReference type="EMBL" id="JABSTV010001245">
    <property type="protein sequence ID" value="KAH7982877.1"/>
    <property type="molecule type" value="Genomic_DNA"/>
</dbReference>
<feature type="region of interest" description="Disordered" evidence="1">
    <location>
        <begin position="35"/>
        <end position="77"/>
    </location>
</feature>
<dbReference type="AlphaFoldDB" id="A0A9D4T8Y6"/>
<gene>
    <name evidence="2" type="ORF">HPB52_007876</name>
</gene>
<evidence type="ECO:0000313" key="3">
    <source>
        <dbReference type="Proteomes" id="UP000821837"/>
    </source>
</evidence>
<reference evidence="2" key="2">
    <citation type="submission" date="2021-09" db="EMBL/GenBank/DDBJ databases">
        <authorList>
            <person name="Jia N."/>
            <person name="Wang J."/>
            <person name="Shi W."/>
            <person name="Du L."/>
            <person name="Sun Y."/>
            <person name="Zhan W."/>
            <person name="Jiang J."/>
            <person name="Wang Q."/>
            <person name="Zhang B."/>
            <person name="Ji P."/>
            <person name="Sakyi L.B."/>
            <person name="Cui X."/>
            <person name="Yuan T."/>
            <person name="Jiang B."/>
            <person name="Yang W."/>
            <person name="Lam T.T.-Y."/>
            <person name="Chang Q."/>
            <person name="Ding S."/>
            <person name="Wang X."/>
            <person name="Zhu J."/>
            <person name="Ruan X."/>
            <person name="Zhao L."/>
            <person name="Wei J."/>
            <person name="Que T."/>
            <person name="Du C."/>
            <person name="Cheng J."/>
            <person name="Dai P."/>
            <person name="Han X."/>
            <person name="Huang E."/>
            <person name="Gao Y."/>
            <person name="Liu J."/>
            <person name="Shao H."/>
            <person name="Ye R."/>
            <person name="Li L."/>
            <person name="Wei W."/>
            <person name="Wang X."/>
            <person name="Wang C."/>
            <person name="Huo Q."/>
            <person name="Li W."/>
            <person name="Guo W."/>
            <person name="Chen H."/>
            <person name="Chen S."/>
            <person name="Zhou L."/>
            <person name="Zhou L."/>
            <person name="Ni X."/>
            <person name="Tian J."/>
            <person name="Zhou Y."/>
            <person name="Sheng Y."/>
            <person name="Liu T."/>
            <person name="Pan Y."/>
            <person name="Xia L."/>
            <person name="Li J."/>
            <person name="Zhao F."/>
            <person name="Cao W."/>
        </authorList>
    </citation>
    <scope>NUCLEOTIDE SEQUENCE</scope>
    <source>
        <strain evidence="2">Rsan-2018</strain>
        <tissue evidence="2">Larvae</tissue>
    </source>
</reference>
<organism evidence="2 3">
    <name type="scientific">Rhipicephalus sanguineus</name>
    <name type="common">Brown dog tick</name>
    <name type="synonym">Ixodes sanguineus</name>
    <dbReference type="NCBI Taxonomy" id="34632"/>
    <lineage>
        <taxon>Eukaryota</taxon>
        <taxon>Metazoa</taxon>
        <taxon>Ecdysozoa</taxon>
        <taxon>Arthropoda</taxon>
        <taxon>Chelicerata</taxon>
        <taxon>Arachnida</taxon>
        <taxon>Acari</taxon>
        <taxon>Parasitiformes</taxon>
        <taxon>Ixodida</taxon>
        <taxon>Ixodoidea</taxon>
        <taxon>Ixodidae</taxon>
        <taxon>Rhipicephalinae</taxon>
        <taxon>Rhipicephalus</taxon>
        <taxon>Rhipicephalus</taxon>
    </lineage>
</organism>
<accession>A0A9D4T8Y6</accession>
<sequence>MDGRHRQQCDVDNGSVSAHIRCLDAGAWTMRTWANKKGKDGTANGQKKKRAPFLPAGRSAIPPLKRDPSFADRHRRY</sequence>
<name>A0A9D4T8Y6_RHISA</name>
<proteinExistence type="predicted"/>
<dbReference type="Proteomes" id="UP000821837">
    <property type="component" value="Chromosome 1"/>
</dbReference>
<evidence type="ECO:0000256" key="1">
    <source>
        <dbReference type="SAM" id="MobiDB-lite"/>
    </source>
</evidence>
<reference evidence="2" key="1">
    <citation type="journal article" date="2020" name="Cell">
        <title>Large-Scale Comparative Analyses of Tick Genomes Elucidate Their Genetic Diversity and Vector Capacities.</title>
        <authorList>
            <consortium name="Tick Genome and Microbiome Consortium (TIGMIC)"/>
            <person name="Jia N."/>
            <person name="Wang J."/>
            <person name="Shi W."/>
            <person name="Du L."/>
            <person name="Sun Y."/>
            <person name="Zhan W."/>
            <person name="Jiang J.F."/>
            <person name="Wang Q."/>
            <person name="Zhang B."/>
            <person name="Ji P."/>
            <person name="Bell-Sakyi L."/>
            <person name="Cui X.M."/>
            <person name="Yuan T.T."/>
            <person name="Jiang B.G."/>
            <person name="Yang W.F."/>
            <person name="Lam T.T."/>
            <person name="Chang Q.C."/>
            <person name="Ding S.J."/>
            <person name="Wang X.J."/>
            <person name="Zhu J.G."/>
            <person name="Ruan X.D."/>
            <person name="Zhao L."/>
            <person name="Wei J.T."/>
            <person name="Ye R.Z."/>
            <person name="Que T.C."/>
            <person name="Du C.H."/>
            <person name="Zhou Y.H."/>
            <person name="Cheng J.X."/>
            <person name="Dai P.F."/>
            <person name="Guo W.B."/>
            <person name="Han X.H."/>
            <person name="Huang E.J."/>
            <person name="Li L.F."/>
            <person name="Wei W."/>
            <person name="Gao Y.C."/>
            <person name="Liu J.Z."/>
            <person name="Shao H.Z."/>
            <person name="Wang X."/>
            <person name="Wang C.C."/>
            <person name="Yang T.C."/>
            <person name="Huo Q.B."/>
            <person name="Li W."/>
            <person name="Chen H.Y."/>
            <person name="Chen S.E."/>
            <person name="Zhou L.G."/>
            <person name="Ni X.B."/>
            <person name="Tian J.H."/>
            <person name="Sheng Y."/>
            <person name="Liu T."/>
            <person name="Pan Y.S."/>
            <person name="Xia L.Y."/>
            <person name="Li J."/>
            <person name="Zhao F."/>
            <person name="Cao W.C."/>
        </authorList>
    </citation>
    <scope>NUCLEOTIDE SEQUENCE</scope>
    <source>
        <strain evidence="2">Rsan-2018</strain>
    </source>
</reference>
<keyword evidence="3" id="KW-1185">Reference proteome</keyword>
<protein>
    <submittedName>
        <fullName evidence="2">Uncharacterized protein</fullName>
    </submittedName>
</protein>
<evidence type="ECO:0000313" key="2">
    <source>
        <dbReference type="EMBL" id="KAH7982877.1"/>
    </source>
</evidence>
<comment type="caution">
    <text evidence="2">The sequence shown here is derived from an EMBL/GenBank/DDBJ whole genome shotgun (WGS) entry which is preliminary data.</text>
</comment>